<keyword evidence="1" id="KW-0597">Phosphoprotein</keyword>
<evidence type="ECO:0000313" key="5">
    <source>
        <dbReference type="Proteomes" id="UP000326060"/>
    </source>
</evidence>
<feature type="region of interest" description="Disordered" evidence="2">
    <location>
        <begin position="239"/>
        <end position="355"/>
    </location>
</feature>
<name>A0A5M9ZC20_9BIFI</name>
<accession>A0A5M9ZC20</accession>
<reference evidence="4 5" key="1">
    <citation type="journal article" date="2019" name="Syst. Appl. Microbiol.">
        <title>Characterization of Bifidobacterium species in feaces of the Egyptian fruit bat: Description of B. vespertilionis sp. nov. and B. rousetti sp. nov.</title>
        <authorList>
            <person name="Modesto M."/>
            <person name="Satti M."/>
            <person name="Watanabe K."/>
            <person name="Puglisi E."/>
            <person name="Morelli L."/>
            <person name="Huang C.-H."/>
            <person name="Liou J.-S."/>
            <person name="Miyashita M."/>
            <person name="Tamura T."/>
            <person name="Saito S."/>
            <person name="Mori K."/>
            <person name="Huang L."/>
            <person name="Sciavilla P."/>
            <person name="Sandri C."/>
            <person name="Spiezio C."/>
            <person name="Vitali F."/>
            <person name="Cavalieri D."/>
            <person name="Perpetuini G."/>
            <person name="Tofalo R."/>
            <person name="Bonetti A."/>
            <person name="Arita M."/>
            <person name="Mattarelli P."/>
        </authorList>
    </citation>
    <scope>NUCLEOTIDE SEQUENCE [LARGE SCALE GENOMIC DNA]</scope>
    <source>
        <strain evidence="4 5">RST27</strain>
    </source>
</reference>
<evidence type="ECO:0000256" key="2">
    <source>
        <dbReference type="SAM" id="MobiDB-lite"/>
    </source>
</evidence>
<dbReference type="InterPro" id="IPR000253">
    <property type="entry name" value="FHA_dom"/>
</dbReference>
<sequence>MRQMPVRHDTIRNSVWMQSMPAHTRTCLHERACGRDLGVCANACAVKMQEERKADTVSDHTTSQWRVKVSGGTQVGVRPGESLEIGRKPLRPLPDTGVARLEVEDSAKSMSKRHALLTVTAEGDALLRDLNSTNGSYVVNPDGELMRLPAGRDFPLPTSPIRLQFGDVPVDFVRVDKPEPAVKPFTPHVPNLFDYSSPTATHQEPDAADMSVADILDLRAGEPTAVFDAQSARPAAPLTPLKSLAGVGPEHDEPVQQAPSDASSSSASDDEPASDFHIDIDFPTIASGPVIAPASGDGDASDAGDVDAAAPTAESGVASVSTSETPSLSDQDDDHASDSMPLRLGDAHGGSAPRDLFADARGVEQTVEHAVEQSAETSETFTTQDNTMPLVNQVVNQNVVADNASTFEPEPGSVFEKVSNGDFDRPQPRIIEAGGYTSEDARHTTDMTKQFEMARHRELLPFLAMNPALYDDLYAWLAAQGNADIDEALAHNAGYQDYREAVGK</sequence>
<dbReference type="Gene3D" id="2.60.200.20">
    <property type="match status" value="1"/>
</dbReference>
<dbReference type="InterPro" id="IPR057893">
    <property type="entry name" value="LRV_2"/>
</dbReference>
<feature type="domain" description="FHA" evidence="3">
    <location>
        <begin position="83"/>
        <end position="138"/>
    </location>
</feature>
<organism evidence="4 5">
    <name type="scientific">Bifidobacterium callitrichos</name>
    <dbReference type="NCBI Taxonomy" id="762209"/>
    <lineage>
        <taxon>Bacteria</taxon>
        <taxon>Bacillati</taxon>
        <taxon>Actinomycetota</taxon>
        <taxon>Actinomycetes</taxon>
        <taxon>Bifidobacteriales</taxon>
        <taxon>Bifidobacteriaceae</taxon>
        <taxon>Bifidobacterium</taxon>
    </lineage>
</organism>
<dbReference type="Proteomes" id="UP000326060">
    <property type="component" value="Unassembled WGS sequence"/>
</dbReference>
<dbReference type="PROSITE" id="PS50006">
    <property type="entry name" value="FHA_DOMAIN"/>
    <property type="match status" value="1"/>
</dbReference>
<dbReference type="AlphaFoldDB" id="A0A5M9ZC20"/>
<dbReference type="Pfam" id="PF25591">
    <property type="entry name" value="LRV_2"/>
    <property type="match status" value="1"/>
</dbReference>
<feature type="compositionally biased region" description="Polar residues" evidence="2">
    <location>
        <begin position="318"/>
        <end position="329"/>
    </location>
</feature>
<evidence type="ECO:0000259" key="3">
    <source>
        <dbReference type="PROSITE" id="PS50006"/>
    </source>
</evidence>
<evidence type="ECO:0000313" key="4">
    <source>
        <dbReference type="EMBL" id="KAA8816312.1"/>
    </source>
</evidence>
<gene>
    <name evidence="4" type="ORF">EMB92_05160</name>
</gene>
<dbReference type="EMBL" id="RZJP01000002">
    <property type="protein sequence ID" value="KAA8816312.1"/>
    <property type="molecule type" value="Genomic_DNA"/>
</dbReference>
<dbReference type="Pfam" id="PF00498">
    <property type="entry name" value="FHA"/>
    <property type="match status" value="1"/>
</dbReference>
<evidence type="ECO:0000256" key="1">
    <source>
        <dbReference type="ARBA" id="ARBA00022553"/>
    </source>
</evidence>
<feature type="compositionally biased region" description="Low complexity" evidence="2">
    <location>
        <begin position="258"/>
        <end position="267"/>
    </location>
</feature>
<protein>
    <submittedName>
        <fullName evidence="4">FHA domain-containing protein</fullName>
    </submittedName>
</protein>
<proteinExistence type="predicted"/>
<dbReference type="SUPFAM" id="SSF49879">
    <property type="entry name" value="SMAD/FHA domain"/>
    <property type="match status" value="1"/>
</dbReference>
<dbReference type="InterPro" id="IPR008984">
    <property type="entry name" value="SMAD_FHA_dom_sf"/>
</dbReference>
<comment type="caution">
    <text evidence="4">The sequence shown here is derived from an EMBL/GenBank/DDBJ whole genome shotgun (WGS) entry which is preliminary data.</text>
</comment>
<feature type="region of interest" description="Disordered" evidence="2">
    <location>
        <begin position="404"/>
        <end position="426"/>
    </location>
</feature>